<dbReference type="PROSITE" id="PS51471">
    <property type="entry name" value="FE2OG_OXY"/>
    <property type="match status" value="1"/>
</dbReference>
<accession>A0A364L4F2</accession>
<evidence type="ECO:0000313" key="4">
    <source>
        <dbReference type="EMBL" id="RAO70688.1"/>
    </source>
</evidence>
<dbReference type="OrthoDB" id="288590at2759"/>
<dbReference type="GO" id="GO:0044283">
    <property type="term" value="P:small molecule biosynthetic process"/>
    <property type="evidence" value="ECO:0007669"/>
    <property type="project" value="UniProtKB-ARBA"/>
</dbReference>
<dbReference type="InterPro" id="IPR044861">
    <property type="entry name" value="IPNS-like_FE2OG_OXY"/>
</dbReference>
<dbReference type="GO" id="GO:0046872">
    <property type="term" value="F:metal ion binding"/>
    <property type="evidence" value="ECO:0007669"/>
    <property type="project" value="UniProtKB-KW"/>
</dbReference>
<keyword evidence="2" id="KW-0560">Oxidoreductase</keyword>
<reference evidence="4 5" key="1">
    <citation type="journal article" date="2017" name="Biotechnol. Biofuels">
        <title>Differential beta-glucosidase expression as a function of carbon source availability in Talaromyces amestolkiae: a genomic and proteomic approach.</title>
        <authorList>
            <person name="de Eugenio L.I."/>
            <person name="Mendez-Liter J.A."/>
            <person name="Nieto-Dominguez M."/>
            <person name="Alonso L."/>
            <person name="Gil-Munoz J."/>
            <person name="Barriuso J."/>
            <person name="Prieto A."/>
            <person name="Martinez M.J."/>
        </authorList>
    </citation>
    <scope>NUCLEOTIDE SEQUENCE [LARGE SCALE GENOMIC DNA]</scope>
    <source>
        <strain evidence="4 5">CIB</strain>
    </source>
</reference>
<evidence type="ECO:0000259" key="3">
    <source>
        <dbReference type="PROSITE" id="PS51471"/>
    </source>
</evidence>
<evidence type="ECO:0000256" key="1">
    <source>
        <dbReference type="ARBA" id="ARBA00008056"/>
    </source>
</evidence>
<comment type="similarity">
    <text evidence="1 2">Belongs to the iron/ascorbate-dependent oxidoreductase family.</text>
</comment>
<dbReference type="Proteomes" id="UP000249363">
    <property type="component" value="Unassembled WGS sequence"/>
</dbReference>
<dbReference type="GeneID" id="63795916"/>
<sequence>MISPEVTPDIPIANLETISYDKLLEADSQEIAKLVENCKSLGFFYLNLTGTARRVLDDSNSVFRVMEDYFDQPLNAKLEDARQSVTHGYTPIGTYTGAKKGEKDCYETLKVSHAEMKIHDPQLPATVKTHMNLFENFIFGSHTIVIKLLESLSTGLGLAGEQRFEKRHCDDVPSRTTMVLFRYPRQLTEGGGIGHNMHTDIGSLTLLFCRDYGLQILSPSTNQWGFVIPKPGHAVINVGDSLRFLSGHQLASCVHRVLPITERQEHNRYSIAYFLRPDDNVIYVDSKGRQLSARTWHDEKYETFREPHERQEKDAILTGGMERNGVFV</sequence>
<organism evidence="4 5">
    <name type="scientific">Talaromyces amestolkiae</name>
    <dbReference type="NCBI Taxonomy" id="1196081"/>
    <lineage>
        <taxon>Eukaryota</taxon>
        <taxon>Fungi</taxon>
        <taxon>Dikarya</taxon>
        <taxon>Ascomycota</taxon>
        <taxon>Pezizomycotina</taxon>
        <taxon>Eurotiomycetes</taxon>
        <taxon>Eurotiomycetidae</taxon>
        <taxon>Eurotiales</taxon>
        <taxon>Trichocomaceae</taxon>
        <taxon>Talaromyces</taxon>
        <taxon>Talaromyces sect. Talaromyces</taxon>
    </lineage>
</organism>
<dbReference type="Gene3D" id="2.60.120.330">
    <property type="entry name" value="B-lactam Antibiotic, Isopenicillin N Synthase, Chain"/>
    <property type="match status" value="1"/>
</dbReference>
<dbReference type="InterPro" id="IPR050231">
    <property type="entry name" value="Iron_ascorbate_oxido_reductase"/>
</dbReference>
<dbReference type="AlphaFoldDB" id="A0A364L4F2"/>
<keyword evidence="2" id="KW-0479">Metal-binding</keyword>
<dbReference type="InterPro" id="IPR027443">
    <property type="entry name" value="IPNS-like_sf"/>
</dbReference>
<keyword evidence="2" id="KW-0408">Iron</keyword>
<evidence type="ECO:0000256" key="2">
    <source>
        <dbReference type="RuleBase" id="RU003682"/>
    </source>
</evidence>
<proteinExistence type="inferred from homology"/>
<dbReference type="RefSeq" id="XP_040735204.1">
    <property type="nucleotide sequence ID" value="XM_040879316.1"/>
</dbReference>
<gene>
    <name evidence="4" type="ORF">BHQ10_006700</name>
</gene>
<keyword evidence="5" id="KW-1185">Reference proteome</keyword>
<comment type="caution">
    <text evidence="4">The sequence shown here is derived from an EMBL/GenBank/DDBJ whole genome shotgun (WGS) entry which is preliminary data.</text>
</comment>
<dbReference type="STRING" id="1196081.A0A364L4F2"/>
<evidence type="ECO:0000313" key="5">
    <source>
        <dbReference type="Proteomes" id="UP000249363"/>
    </source>
</evidence>
<protein>
    <recommendedName>
        <fullName evidence="3">Fe2OG dioxygenase domain-containing protein</fullName>
    </recommendedName>
</protein>
<dbReference type="EMBL" id="MIKG01000013">
    <property type="protein sequence ID" value="RAO70688.1"/>
    <property type="molecule type" value="Genomic_DNA"/>
</dbReference>
<dbReference type="InterPro" id="IPR005123">
    <property type="entry name" value="Oxoglu/Fe-dep_dioxygenase_dom"/>
</dbReference>
<feature type="domain" description="Fe2OG dioxygenase" evidence="3">
    <location>
        <begin position="174"/>
        <end position="277"/>
    </location>
</feature>
<dbReference type="PANTHER" id="PTHR47990">
    <property type="entry name" value="2-OXOGLUTARATE (2OG) AND FE(II)-DEPENDENT OXYGENASE SUPERFAMILY PROTEIN-RELATED"/>
    <property type="match status" value="1"/>
</dbReference>
<dbReference type="InterPro" id="IPR026992">
    <property type="entry name" value="DIOX_N"/>
</dbReference>
<dbReference type="Pfam" id="PF14226">
    <property type="entry name" value="DIOX_N"/>
    <property type="match status" value="1"/>
</dbReference>
<dbReference type="SUPFAM" id="SSF51197">
    <property type="entry name" value="Clavaminate synthase-like"/>
    <property type="match status" value="1"/>
</dbReference>
<dbReference type="Pfam" id="PF03171">
    <property type="entry name" value="2OG-FeII_Oxy"/>
    <property type="match status" value="1"/>
</dbReference>
<dbReference type="GO" id="GO:0016491">
    <property type="term" value="F:oxidoreductase activity"/>
    <property type="evidence" value="ECO:0007669"/>
    <property type="project" value="UniProtKB-KW"/>
</dbReference>
<name>A0A364L4F2_TALAM</name>